<dbReference type="Proteomes" id="UP001596288">
    <property type="component" value="Unassembled WGS sequence"/>
</dbReference>
<sequence length="50" mass="5773">MKGVLGFLIKYDFILPIGKSISYQNKFFLPMLAEEISKGNNILIYSEQEM</sequence>
<reference evidence="2" key="1">
    <citation type="journal article" date="2019" name="Int. J. Syst. Evol. Microbiol.">
        <title>The Global Catalogue of Microorganisms (GCM) 10K type strain sequencing project: providing services to taxonomists for standard genome sequencing and annotation.</title>
        <authorList>
            <consortium name="The Broad Institute Genomics Platform"/>
            <consortium name="The Broad Institute Genome Sequencing Center for Infectious Disease"/>
            <person name="Wu L."/>
            <person name="Ma J."/>
        </authorList>
    </citation>
    <scope>NUCLEOTIDE SEQUENCE [LARGE SCALE GENOMIC DNA]</scope>
    <source>
        <strain evidence="2">CCM 8927</strain>
    </source>
</reference>
<evidence type="ECO:0000313" key="1">
    <source>
        <dbReference type="EMBL" id="MFC6175290.1"/>
    </source>
</evidence>
<organism evidence="1 2">
    <name type="scientific">Companilactobacillus huachuanensis</name>
    <dbReference type="NCBI Taxonomy" id="2559914"/>
    <lineage>
        <taxon>Bacteria</taxon>
        <taxon>Bacillati</taxon>
        <taxon>Bacillota</taxon>
        <taxon>Bacilli</taxon>
        <taxon>Lactobacillales</taxon>
        <taxon>Lactobacillaceae</taxon>
        <taxon>Companilactobacillus</taxon>
    </lineage>
</organism>
<dbReference type="EMBL" id="JBHSSF010000004">
    <property type="protein sequence ID" value="MFC6175290.1"/>
    <property type="molecule type" value="Genomic_DNA"/>
</dbReference>
<evidence type="ECO:0000313" key="2">
    <source>
        <dbReference type="Proteomes" id="UP001596288"/>
    </source>
</evidence>
<keyword evidence="2" id="KW-1185">Reference proteome</keyword>
<proteinExistence type="predicted"/>
<protein>
    <submittedName>
        <fullName evidence="1">Uncharacterized protein</fullName>
    </submittedName>
</protein>
<gene>
    <name evidence="1" type="ORF">ACFQAV_00460</name>
</gene>
<accession>A0ABW1RH43</accession>
<comment type="caution">
    <text evidence="1">The sequence shown here is derived from an EMBL/GenBank/DDBJ whole genome shotgun (WGS) entry which is preliminary data.</text>
</comment>
<dbReference type="RefSeq" id="WP_171000577.1">
    <property type="nucleotide sequence ID" value="NZ_BJDF01000034.1"/>
</dbReference>
<name>A0ABW1RH43_9LACO</name>